<keyword evidence="1" id="KW-0805">Transcription regulation</keyword>
<evidence type="ECO:0000256" key="1">
    <source>
        <dbReference type="ARBA" id="ARBA00023015"/>
    </source>
</evidence>
<dbReference type="Gene3D" id="1.10.10.10">
    <property type="entry name" value="Winged helix-like DNA-binding domain superfamily/Winged helix DNA-binding domain"/>
    <property type="match status" value="1"/>
</dbReference>
<evidence type="ECO:0000259" key="4">
    <source>
        <dbReference type="PROSITE" id="PS50949"/>
    </source>
</evidence>
<dbReference type="RefSeq" id="WP_380427647.1">
    <property type="nucleotide sequence ID" value="NZ_JBHRZV010000052.1"/>
</dbReference>
<dbReference type="EMBL" id="JBHRZV010000052">
    <property type="protein sequence ID" value="MFC3928774.1"/>
    <property type="molecule type" value="Genomic_DNA"/>
</dbReference>
<evidence type="ECO:0000313" key="5">
    <source>
        <dbReference type="EMBL" id="MFC3928774.1"/>
    </source>
</evidence>
<dbReference type="SMART" id="SM00345">
    <property type="entry name" value="HTH_GNTR"/>
    <property type="match status" value="1"/>
</dbReference>
<proteinExistence type="predicted"/>
<dbReference type="InterPro" id="IPR036388">
    <property type="entry name" value="WH-like_DNA-bd_sf"/>
</dbReference>
<protein>
    <submittedName>
        <fullName evidence="5">GntR family transcriptional regulator</fullName>
    </submittedName>
</protein>
<dbReference type="Pfam" id="PF00392">
    <property type="entry name" value="GntR"/>
    <property type="match status" value="1"/>
</dbReference>
<keyword evidence="3" id="KW-0804">Transcription</keyword>
<sequence>MKFDFESDVALFLQVAQQLETDIFHKVYLAGEQVPSTTEISMAYQINPATVLKGMNILVQAGVLEKRRGMGTFVTEQAWEILREKKYRLFSQQQLQNFIETAKALGISKSDLLILIEGGYDELKR</sequence>
<evidence type="ECO:0000313" key="6">
    <source>
        <dbReference type="Proteomes" id="UP001595807"/>
    </source>
</evidence>
<name>A0ABV8CX98_9STRE</name>
<organism evidence="5 6">
    <name type="scientific">Streptococcus caprae</name>
    <dbReference type="NCBI Taxonomy" id="1640501"/>
    <lineage>
        <taxon>Bacteria</taxon>
        <taxon>Bacillati</taxon>
        <taxon>Bacillota</taxon>
        <taxon>Bacilli</taxon>
        <taxon>Lactobacillales</taxon>
        <taxon>Streptococcaceae</taxon>
        <taxon>Streptococcus</taxon>
    </lineage>
</organism>
<dbReference type="InterPro" id="IPR000524">
    <property type="entry name" value="Tscrpt_reg_HTH_GntR"/>
</dbReference>
<evidence type="ECO:0000256" key="3">
    <source>
        <dbReference type="ARBA" id="ARBA00023163"/>
    </source>
</evidence>
<dbReference type="SUPFAM" id="SSF46785">
    <property type="entry name" value="Winged helix' DNA-binding domain"/>
    <property type="match status" value="1"/>
</dbReference>
<reference evidence="6" key="1">
    <citation type="journal article" date="2019" name="Int. J. Syst. Evol. Microbiol.">
        <title>The Global Catalogue of Microorganisms (GCM) 10K type strain sequencing project: providing services to taxonomists for standard genome sequencing and annotation.</title>
        <authorList>
            <consortium name="The Broad Institute Genomics Platform"/>
            <consortium name="The Broad Institute Genome Sequencing Center for Infectious Disease"/>
            <person name="Wu L."/>
            <person name="Ma J."/>
        </authorList>
    </citation>
    <scope>NUCLEOTIDE SEQUENCE [LARGE SCALE GENOMIC DNA]</scope>
    <source>
        <strain evidence="6">CCUG 67170</strain>
    </source>
</reference>
<keyword evidence="2" id="KW-0238">DNA-binding</keyword>
<accession>A0ABV8CX98</accession>
<evidence type="ECO:0000256" key="2">
    <source>
        <dbReference type="ARBA" id="ARBA00023125"/>
    </source>
</evidence>
<gene>
    <name evidence="5" type="ORF">ACFORF_09425</name>
</gene>
<dbReference type="PANTHER" id="PTHR38445:SF10">
    <property type="entry name" value="GNTR-FAMILY TRANSCRIPTIONAL REGULATOR"/>
    <property type="match status" value="1"/>
</dbReference>
<dbReference type="Proteomes" id="UP001595807">
    <property type="component" value="Unassembled WGS sequence"/>
</dbReference>
<comment type="caution">
    <text evidence="5">The sequence shown here is derived from an EMBL/GenBank/DDBJ whole genome shotgun (WGS) entry which is preliminary data.</text>
</comment>
<dbReference type="PROSITE" id="PS50949">
    <property type="entry name" value="HTH_GNTR"/>
    <property type="match status" value="1"/>
</dbReference>
<dbReference type="InterPro" id="IPR036390">
    <property type="entry name" value="WH_DNA-bd_sf"/>
</dbReference>
<keyword evidence="6" id="KW-1185">Reference proteome</keyword>
<feature type="domain" description="HTH gntR-type" evidence="4">
    <location>
        <begin position="9"/>
        <end position="77"/>
    </location>
</feature>
<dbReference type="CDD" id="cd07377">
    <property type="entry name" value="WHTH_GntR"/>
    <property type="match status" value="1"/>
</dbReference>
<dbReference type="PANTHER" id="PTHR38445">
    <property type="entry name" value="HTH-TYPE TRANSCRIPTIONAL REPRESSOR YTRA"/>
    <property type="match status" value="1"/>
</dbReference>